<dbReference type="PANTHER" id="PTHR34365">
    <property type="entry name" value="ENOLASE (DUF1399)"/>
    <property type="match status" value="1"/>
</dbReference>
<proteinExistence type="predicted"/>
<evidence type="ECO:0000313" key="2">
    <source>
        <dbReference type="Proteomes" id="UP001305647"/>
    </source>
</evidence>
<dbReference type="PANTHER" id="PTHR34365:SF7">
    <property type="entry name" value="GLYCINE-RICH DOMAIN-CONTAINING PROTEIN 1"/>
    <property type="match status" value="1"/>
</dbReference>
<name>A0AAN6PUR0_9PEZI</name>
<gene>
    <name evidence="1" type="ORF">N658DRAFT_502090</name>
</gene>
<dbReference type="Pfam" id="PF07173">
    <property type="entry name" value="GRDP-like"/>
    <property type="match status" value="1"/>
</dbReference>
<sequence length="494" mass="55754">MALDCPEHKQTLHGVGHSALSSNGLYMYSGVHAPRFKPACSPSEEPSIPSLALFRDFRNSKHEAGQVRLPTASECAAHLELLETFYVLRQKVLRSKGIDDAMGVVPARETKTGVKKDTKVLKDAKLWEKRQVKWPAFVEFAVVRFLAWRRALQTRPENQHGSAAPGPSTTGVPYLPPVDVLMVWHALMLNPHLFRSSFHEESLYKMAMPWTKVHQLIDNKTWTLNLPIAARASFERDTALPDDLFNFLETWPPVEDGGLGCYSLLAAAAVPSAPRATTLSLAAAKAPNDAMLPNAKYPDIQKYIASFCRESQDPLAVQLRDAVIRQASFVDKMNKHLWIRSPFVSDTLRRAIVRYERFLELMRLNPGNMLVPTLDIDLVWHTHQCQAHMYARGTREMVGRFVNHDDSIAQDTLKGGSTTTSDLWRTRYGTEYRACGCWDCEGLVSLLEKSGEVREDTEMDEIAKKVARTVIYYRAVETARRKGVNLPKYPMEFA</sequence>
<dbReference type="EMBL" id="MU863752">
    <property type="protein sequence ID" value="KAK4095977.1"/>
    <property type="molecule type" value="Genomic_DNA"/>
</dbReference>
<protein>
    <recommendedName>
        <fullName evidence="3">Glycine-rich domain-containing protein 1</fullName>
    </recommendedName>
</protein>
<keyword evidence="2" id="KW-1185">Reference proteome</keyword>
<dbReference type="AlphaFoldDB" id="A0AAN6PUR0"/>
<reference evidence="1" key="2">
    <citation type="submission" date="2023-05" db="EMBL/GenBank/DDBJ databases">
        <authorList>
            <consortium name="Lawrence Berkeley National Laboratory"/>
            <person name="Steindorff A."/>
            <person name="Hensen N."/>
            <person name="Bonometti L."/>
            <person name="Westerberg I."/>
            <person name="Brannstrom I.O."/>
            <person name="Guillou S."/>
            <person name="Cros-Aarteil S."/>
            <person name="Calhoun S."/>
            <person name="Haridas S."/>
            <person name="Kuo A."/>
            <person name="Mondo S."/>
            <person name="Pangilinan J."/>
            <person name="Riley R."/>
            <person name="Labutti K."/>
            <person name="Andreopoulos B."/>
            <person name="Lipzen A."/>
            <person name="Chen C."/>
            <person name="Yanf M."/>
            <person name="Daum C."/>
            <person name="Ng V."/>
            <person name="Clum A."/>
            <person name="Ohm R."/>
            <person name="Martin F."/>
            <person name="Silar P."/>
            <person name="Natvig D."/>
            <person name="Lalanne C."/>
            <person name="Gautier V."/>
            <person name="Ament-Velasquez S.L."/>
            <person name="Kruys A."/>
            <person name="Hutchinson M.I."/>
            <person name="Powell A.J."/>
            <person name="Barry K."/>
            <person name="Miller A.N."/>
            <person name="Grigoriev I.V."/>
            <person name="Debuchy R."/>
            <person name="Gladieux P."/>
            <person name="Thoren M.H."/>
            <person name="Johannesson H."/>
        </authorList>
    </citation>
    <scope>NUCLEOTIDE SEQUENCE</scope>
    <source>
        <strain evidence="1">CBS 757.83</strain>
    </source>
</reference>
<evidence type="ECO:0000313" key="1">
    <source>
        <dbReference type="EMBL" id="KAK4095977.1"/>
    </source>
</evidence>
<dbReference type="Proteomes" id="UP001305647">
    <property type="component" value="Unassembled WGS sequence"/>
</dbReference>
<accession>A0AAN6PUR0</accession>
<reference evidence="1" key="1">
    <citation type="journal article" date="2023" name="Mol. Phylogenet. Evol.">
        <title>Genome-scale phylogeny and comparative genomics of the fungal order Sordariales.</title>
        <authorList>
            <person name="Hensen N."/>
            <person name="Bonometti L."/>
            <person name="Westerberg I."/>
            <person name="Brannstrom I.O."/>
            <person name="Guillou S."/>
            <person name="Cros-Aarteil S."/>
            <person name="Calhoun S."/>
            <person name="Haridas S."/>
            <person name="Kuo A."/>
            <person name="Mondo S."/>
            <person name="Pangilinan J."/>
            <person name="Riley R."/>
            <person name="LaButti K."/>
            <person name="Andreopoulos B."/>
            <person name="Lipzen A."/>
            <person name="Chen C."/>
            <person name="Yan M."/>
            <person name="Daum C."/>
            <person name="Ng V."/>
            <person name="Clum A."/>
            <person name="Steindorff A."/>
            <person name="Ohm R.A."/>
            <person name="Martin F."/>
            <person name="Silar P."/>
            <person name="Natvig D.O."/>
            <person name="Lalanne C."/>
            <person name="Gautier V."/>
            <person name="Ament-Velasquez S.L."/>
            <person name="Kruys A."/>
            <person name="Hutchinson M.I."/>
            <person name="Powell A.J."/>
            <person name="Barry K."/>
            <person name="Miller A.N."/>
            <person name="Grigoriev I.V."/>
            <person name="Debuchy R."/>
            <person name="Gladieux P."/>
            <person name="Hiltunen Thoren M."/>
            <person name="Johannesson H."/>
        </authorList>
    </citation>
    <scope>NUCLEOTIDE SEQUENCE</scope>
    <source>
        <strain evidence="1">CBS 757.83</strain>
    </source>
</reference>
<organism evidence="1 2">
    <name type="scientific">Parathielavia hyrcaniae</name>
    <dbReference type="NCBI Taxonomy" id="113614"/>
    <lineage>
        <taxon>Eukaryota</taxon>
        <taxon>Fungi</taxon>
        <taxon>Dikarya</taxon>
        <taxon>Ascomycota</taxon>
        <taxon>Pezizomycotina</taxon>
        <taxon>Sordariomycetes</taxon>
        <taxon>Sordariomycetidae</taxon>
        <taxon>Sordariales</taxon>
        <taxon>Chaetomiaceae</taxon>
        <taxon>Parathielavia</taxon>
    </lineage>
</organism>
<evidence type="ECO:0008006" key="3">
    <source>
        <dbReference type="Google" id="ProtNLM"/>
    </source>
</evidence>
<comment type="caution">
    <text evidence="1">The sequence shown here is derived from an EMBL/GenBank/DDBJ whole genome shotgun (WGS) entry which is preliminary data.</text>
</comment>
<dbReference type="InterPro" id="IPR009836">
    <property type="entry name" value="GRDP-like"/>
</dbReference>